<evidence type="ECO:0000256" key="1">
    <source>
        <dbReference type="ARBA" id="ARBA00022729"/>
    </source>
</evidence>
<dbReference type="NCBIfam" id="NF033679">
    <property type="entry name" value="DNRLRE_dom"/>
    <property type="match status" value="1"/>
</dbReference>
<dbReference type="Gene3D" id="2.40.128.340">
    <property type="match status" value="2"/>
</dbReference>
<dbReference type="PANTHER" id="PTHR46580:SF4">
    <property type="entry name" value="ATP_GTP-BINDING PROTEIN"/>
    <property type="match status" value="1"/>
</dbReference>
<dbReference type="Proteomes" id="UP001500668">
    <property type="component" value="Unassembled WGS sequence"/>
</dbReference>
<feature type="compositionally biased region" description="Basic and acidic residues" evidence="2">
    <location>
        <begin position="238"/>
        <end position="250"/>
    </location>
</feature>
<dbReference type="RefSeq" id="WP_344076629.1">
    <property type="nucleotide sequence ID" value="NZ_BAAACA010000034.1"/>
</dbReference>
<dbReference type="InterPro" id="IPR028994">
    <property type="entry name" value="Integrin_alpha_N"/>
</dbReference>
<evidence type="ECO:0000256" key="2">
    <source>
        <dbReference type="SAM" id="MobiDB-lite"/>
    </source>
</evidence>
<protein>
    <submittedName>
        <fullName evidence="4">VCBS repeat-containing protein</fullName>
    </submittedName>
</protein>
<name>A0ABP3RMH0_9ACTN</name>
<feature type="compositionally biased region" description="Polar residues" evidence="2">
    <location>
        <begin position="22"/>
        <end position="31"/>
    </location>
</feature>
<reference evidence="5" key="1">
    <citation type="journal article" date="2019" name="Int. J. Syst. Evol. Microbiol.">
        <title>The Global Catalogue of Microorganisms (GCM) 10K type strain sequencing project: providing services to taxonomists for standard genome sequencing and annotation.</title>
        <authorList>
            <consortium name="The Broad Institute Genomics Platform"/>
            <consortium name="The Broad Institute Genome Sequencing Center for Infectious Disease"/>
            <person name="Wu L."/>
            <person name="Ma J."/>
        </authorList>
    </citation>
    <scope>NUCLEOTIDE SEQUENCE [LARGE SCALE GENOMIC DNA]</scope>
    <source>
        <strain evidence="5">JCM 5067</strain>
    </source>
</reference>
<keyword evidence="5" id="KW-1185">Reference proteome</keyword>
<feature type="compositionally biased region" description="Basic and acidic residues" evidence="2">
    <location>
        <begin position="32"/>
        <end position="46"/>
    </location>
</feature>
<dbReference type="Gene3D" id="2.130.10.130">
    <property type="entry name" value="Integrin alpha, N-terminal"/>
    <property type="match status" value="1"/>
</dbReference>
<feature type="chain" id="PRO_5046065099" evidence="3">
    <location>
        <begin position="17"/>
        <end position="1202"/>
    </location>
</feature>
<dbReference type="Pfam" id="PF13517">
    <property type="entry name" value="FG-GAP_3"/>
    <property type="match status" value="2"/>
</dbReference>
<comment type="caution">
    <text evidence="4">The sequence shown here is derived from an EMBL/GenBank/DDBJ whole genome shotgun (WGS) entry which is preliminary data.</text>
</comment>
<dbReference type="EMBL" id="BAAACA010000034">
    <property type="protein sequence ID" value="GAA0613258.1"/>
    <property type="molecule type" value="Genomic_DNA"/>
</dbReference>
<feature type="region of interest" description="Disordered" evidence="2">
    <location>
        <begin position="212"/>
        <end position="257"/>
    </location>
</feature>
<dbReference type="InterPro" id="IPR013517">
    <property type="entry name" value="FG-GAP"/>
</dbReference>
<gene>
    <name evidence="4" type="ORF">GCM10010394_49000</name>
</gene>
<accession>A0ABP3RMH0</accession>
<feature type="region of interest" description="Disordered" evidence="2">
    <location>
        <begin position="20"/>
        <end position="46"/>
    </location>
</feature>
<evidence type="ECO:0000313" key="4">
    <source>
        <dbReference type="EMBL" id="GAA0613258.1"/>
    </source>
</evidence>
<dbReference type="PANTHER" id="PTHR46580">
    <property type="entry name" value="SENSOR KINASE-RELATED"/>
    <property type="match status" value="1"/>
</dbReference>
<proteinExistence type="predicted"/>
<keyword evidence="1 3" id="KW-0732">Signal</keyword>
<sequence>MATLLALAAPATAAYADGLHVQPTSTQTPRTTAEDGARAEARETGKRVRVDAATTETSELFANPSGTMTLEETLGAPQRVKRGTTWVPVDTALHKNADGRWQPAAAAMRMSFSPGGSGPLLTMEGSDGKALSYSWPTALPAPRIDGAGALYPEVLPGVDLRLTAAAAGVEQDLVIKDRKAVDNPALGELKLTARSADGLKLSADTTGNVAAAPARGAEEPSLAAPAPVLSDSTGGGPGRDDAPQGPDRSRTALGGAEVKGTTLRLAPDTAFLRAAATQYPVQMSQQYAQGNRANWSRVYKRYPTTSFWNSTDPARVGFENETDGLSRSLFTMDSRNLKGVKVTKSTFRAYETWSWSCSARPVELWLTGQINSSTHWNNQPNWISKVGSANVAKGWGGDCPAGGVEFDVTSTVQKAAEGSWNDITLGLRAGNESDTYAWKKFKNDPVLVTEYDRAPETPSDAVTDPVIACGRTQPFPKIGKVLTEKGIGLQATVNDPDGGDVTARFTFKHFGGADITTPETTVKSGSPAKVRIATEQLKDGETYSWNVQARDPYGMTSATTETCSFGVDFTRPAERPKVSSEQYPEDKAGASARTPGVFVLDANGIDDVESFQYSLNHDFTTGSKPATVKADKLGGTAQAKLTPFKWGTNTLYVRSADGAGNLSDTYKYAFKTGTSHADPEGDMNGDGFTDVFTIGGDKLSRHPGNGKGGFGDAKVFGGGWSGGKLSHRGDWTGDGYEDLLALLPLDPKNLRLYPGDGMGDFQATTTLPRPAGAPSPDWSKVTSFVSAGDITWDTFPDLLTVEDDSLYLYPGTGDGKVDTPVKLGATGWAKTDLLAPGDADGDGLADLWVRDGDSGDLFQILNSTDNPGNSLGETDRRVRIADGLTRSAHPQLGADGDLTGDDHGDLWIQTATGRPAIVAGHPDPAAGTVFRGPYPKATLGDAAQWKGVKLSTAGDFTGDGKADLLTVRADGEIRVAPGTGTSWFGAEIQAQSANSLWANHATLITAGEFTGDGKTDLVVRWSDGELSLYPGTGDGRFTTDIMLAAPSEAWKSAGALAAEDFTGDGKTDLVAARSTGVLSVYPGNGTGGLGTEKQLAAAGSIWKYDVQLTAGDFNKDGKADLIARWVDGELSFHPGNGSGGIGQDVTLIAPNAEWKETKAIAGGDFTGDGKADLLSLWNSGRLALQAGNGTGGLSTPGDLVSP</sequence>
<feature type="signal peptide" evidence="3">
    <location>
        <begin position="1"/>
        <end position="16"/>
    </location>
</feature>
<evidence type="ECO:0000256" key="3">
    <source>
        <dbReference type="SAM" id="SignalP"/>
    </source>
</evidence>
<organism evidence="4 5">
    <name type="scientific">Streptomyces crystallinus</name>
    <dbReference type="NCBI Taxonomy" id="68191"/>
    <lineage>
        <taxon>Bacteria</taxon>
        <taxon>Bacillati</taxon>
        <taxon>Actinomycetota</taxon>
        <taxon>Actinomycetes</taxon>
        <taxon>Kitasatosporales</taxon>
        <taxon>Streptomycetaceae</taxon>
        <taxon>Streptomyces</taxon>
    </lineage>
</organism>
<evidence type="ECO:0000313" key="5">
    <source>
        <dbReference type="Proteomes" id="UP001500668"/>
    </source>
</evidence>
<dbReference type="SUPFAM" id="SSF69318">
    <property type="entry name" value="Integrin alpha N-terminal domain"/>
    <property type="match status" value="2"/>
</dbReference>